<evidence type="ECO:0000256" key="3">
    <source>
        <dbReference type="ARBA" id="ARBA00022692"/>
    </source>
</evidence>
<feature type="transmembrane region" description="Helical" evidence="7">
    <location>
        <begin position="298"/>
        <end position="316"/>
    </location>
</feature>
<feature type="region of interest" description="Disordered" evidence="6">
    <location>
        <begin position="94"/>
        <end position="118"/>
    </location>
</feature>
<feature type="transmembrane region" description="Helical" evidence="7">
    <location>
        <begin position="434"/>
        <end position="457"/>
    </location>
</feature>
<evidence type="ECO:0000259" key="8">
    <source>
        <dbReference type="Pfam" id="PF03600"/>
    </source>
</evidence>
<feature type="transmembrane region" description="Helical" evidence="7">
    <location>
        <begin position="774"/>
        <end position="797"/>
    </location>
</feature>
<dbReference type="AlphaFoldDB" id="A0A1A9WQX3"/>
<keyword evidence="5 7" id="KW-0472">Membrane</keyword>
<feature type="transmembrane region" description="Helical" evidence="7">
    <location>
        <begin position="322"/>
        <end position="341"/>
    </location>
</feature>
<dbReference type="InterPro" id="IPR051475">
    <property type="entry name" value="Diverse_Ion_Transporter"/>
</dbReference>
<dbReference type="InterPro" id="IPR004680">
    <property type="entry name" value="Cit_transptr-like_dom"/>
</dbReference>
<evidence type="ECO:0000256" key="2">
    <source>
        <dbReference type="ARBA" id="ARBA00022448"/>
    </source>
</evidence>
<keyword evidence="10" id="KW-1185">Reference proteome</keyword>
<dbReference type="EnsemblMetazoa" id="GBRI028845-RA">
    <property type="protein sequence ID" value="GBRI028845-PA"/>
    <property type="gene ID" value="GBRI028845"/>
</dbReference>
<feature type="transmembrane region" description="Helical" evidence="7">
    <location>
        <begin position="136"/>
        <end position="154"/>
    </location>
</feature>
<feature type="transmembrane region" description="Helical" evidence="7">
    <location>
        <begin position="477"/>
        <end position="496"/>
    </location>
</feature>
<evidence type="ECO:0000256" key="1">
    <source>
        <dbReference type="ARBA" id="ARBA00004141"/>
    </source>
</evidence>
<feature type="transmembrane region" description="Helical" evidence="7">
    <location>
        <begin position="391"/>
        <end position="422"/>
    </location>
</feature>
<feature type="transmembrane region" description="Helical" evidence="7">
    <location>
        <begin position="610"/>
        <end position="631"/>
    </location>
</feature>
<keyword evidence="4 7" id="KW-1133">Transmembrane helix</keyword>
<dbReference type="GO" id="GO:0016020">
    <property type="term" value="C:membrane"/>
    <property type="evidence" value="ECO:0007669"/>
    <property type="project" value="UniProtKB-SubCell"/>
</dbReference>
<dbReference type="VEuPathDB" id="VectorBase:GBRI028845"/>
<sequence>MKKKYDKLVLKEGGKTLDYKQELRSFDMLCNASHMKTTYLKPFPLDFICLANTIRRQNLAYGEQRMHNNLNMKEIGSATSAPTSSVIKRRNNFQESQRRLTGGAPSVSDNEGNAEDETDIEPASRKLRVWMRILRYTRLTILLFCWIVIAYCLIESHEEENVTYMLTVIGGEKTYYKVEPHSYESNLAISMTGPFKMSSFKYGPTSEQFEKTGTPCLGVTLRRTSKSDNTQLNVASIQRYPISNDKMDRTELSTHDVLMENVEMDSDNYEYHIVFSTNFDEPLGLEVHIRTTRFDQSLGTILGIVLLVIIYILLIFDLVHRALAGVIACTLGIGIMGALHIKPDLVTIFSWIHIDTIMLIFGISIIMALMAETGVQDYLAATGFELAYGHIWPMLNVLLVTSFTLAIFYNDIVLILFIAPICIRLSEVMDLSPIPVLTCLIISTNIGSTLTPMGSLSNYLIANSPVLPFGNIDPPTFILHMLPATILTAAQSYVHLRIQFINSDKMRHTHSAEVSLKRQIRLWDKAATTVGDISLDERGYHETVRARVRTLRKRLRRLGKMPEPRSDFKEQLQKLRDHFDVQGKDFIIICCISLTVVLLLFSLYLYTNLIYASVGWIALLAALLALSLINLEGLEGIIARIDWGTMLFISTLCILMNVLKQLALMRSIGSAVGHFVSSFDKEHSLMVAIITVLWLSAFLTCILDNLPVAEFMMHVIVTISGDESLPLTPLIWALALGCSLGGNGTLIGAMSNIACAGVANSHGIPFTFIDYFKVGFLVMIGNLIVASIYLLVVHVALRWH</sequence>
<evidence type="ECO:0000256" key="5">
    <source>
        <dbReference type="ARBA" id="ARBA00023136"/>
    </source>
</evidence>
<reference evidence="10" key="1">
    <citation type="submission" date="2014-03" db="EMBL/GenBank/DDBJ databases">
        <authorList>
            <person name="Aksoy S."/>
            <person name="Warren W."/>
            <person name="Wilson R.K."/>
        </authorList>
    </citation>
    <scope>NUCLEOTIDE SEQUENCE [LARGE SCALE GENOMIC DNA]</scope>
    <source>
        <strain evidence="10">IAEA</strain>
    </source>
</reference>
<dbReference type="Proteomes" id="UP000091820">
    <property type="component" value="Unassembled WGS sequence"/>
</dbReference>
<dbReference type="PANTHER" id="PTHR43568:SF1">
    <property type="entry name" value="P PROTEIN"/>
    <property type="match status" value="1"/>
</dbReference>
<evidence type="ECO:0000256" key="6">
    <source>
        <dbReference type="SAM" id="MobiDB-lite"/>
    </source>
</evidence>
<name>A0A1A9WQX3_9MUSC</name>
<organism evidence="9 10">
    <name type="scientific">Glossina brevipalpis</name>
    <dbReference type="NCBI Taxonomy" id="37001"/>
    <lineage>
        <taxon>Eukaryota</taxon>
        <taxon>Metazoa</taxon>
        <taxon>Ecdysozoa</taxon>
        <taxon>Arthropoda</taxon>
        <taxon>Hexapoda</taxon>
        <taxon>Insecta</taxon>
        <taxon>Pterygota</taxon>
        <taxon>Neoptera</taxon>
        <taxon>Endopterygota</taxon>
        <taxon>Diptera</taxon>
        <taxon>Brachycera</taxon>
        <taxon>Muscomorpha</taxon>
        <taxon>Hippoboscoidea</taxon>
        <taxon>Glossinidae</taxon>
        <taxon>Glossina</taxon>
    </lineage>
</organism>
<feature type="transmembrane region" description="Helical" evidence="7">
    <location>
        <begin position="683"/>
        <end position="703"/>
    </location>
</feature>
<feature type="transmembrane region" description="Helical" evidence="7">
    <location>
        <begin position="348"/>
        <end position="371"/>
    </location>
</feature>
<feature type="transmembrane region" description="Helical" evidence="7">
    <location>
        <begin position="586"/>
        <end position="604"/>
    </location>
</feature>
<dbReference type="Pfam" id="PF03600">
    <property type="entry name" value="CitMHS"/>
    <property type="match status" value="1"/>
</dbReference>
<evidence type="ECO:0000313" key="10">
    <source>
        <dbReference type="Proteomes" id="UP000091820"/>
    </source>
</evidence>
<dbReference type="STRING" id="37001.A0A1A9WQX3"/>
<evidence type="ECO:0000256" key="7">
    <source>
        <dbReference type="SAM" id="Phobius"/>
    </source>
</evidence>
<protein>
    <recommendedName>
        <fullName evidence="8">Citrate transporter-like domain-containing protein</fullName>
    </recommendedName>
</protein>
<dbReference type="GO" id="GO:0055085">
    <property type="term" value="P:transmembrane transport"/>
    <property type="evidence" value="ECO:0007669"/>
    <property type="project" value="InterPro"/>
</dbReference>
<feature type="domain" description="Citrate transporter-like" evidence="8">
    <location>
        <begin position="311"/>
        <end position="737"/>
    </location>
</feature>
<accession>A0A1A9WQX3</accession>
<evidence type="ECO:0000313" key="9">
    <source>
        <dbReference type="EnsemblMetazoa" id="GBRI028845-PA"/>
    </source>
</evidence>
<reference evidence="9" key="2">
    <citation type="submission" date="2020-05" db="UniProtKB">
        <authorList>
            <consortium name="EnsemblMetazoa"/>
        </authorList>
    </citation>
    <scope>IDENTIFICATION</scope>
    <source>
        <strain evidence="9">IAEA</strain>
    </source>
</reference>
<proteinExistence type="predicted"/>
<dbReference type="PANTHER" id="PTHR43568">
    <property type="entry name" value="P PROTEIN"/>
    <property type="match status" value="1"/>
</dbReference>
<keyword evidence="2" id="KW-0813">Transport</keyword>
<feature type="transmembrane region" description="Helical" evidence="7">
    <location>
        <begin position="643"/>
        <end position="663"/>
    </location>
</feature>
<keyword evidence="3 7" id="KW-0812">Transmembrane</keyword>
<feature type="transmembrane region" description="Helical" evidence="7">
    <location>
        <begin position="730"/>
        <end position="754"/>
    </location>
</feature>
<comment type="subcellular location">
    <subcellularLocation>
        <location evidence="1">Membrane</location>
        <topology evidence="1">Multi-pass membrane protein</topology>
    </subcellularLocation>
</comment>
<evidence type="ECO:0000256" key="4">
    <source>
        <dbReference type="ARBA" id="ARBA00022989"/>
    </source>
</evidence>